<sequence length="126" mass="13603">MDKPPTKEELMFDWFLGEAKEISQSLEKSQAESIATAERLESARADLSKTLNAATHELVAAHHKLRRHMAEVQADQGKLTVAIPNAVRKAATVGQRHMMVIATLCAGVGGFVGATAALLGAYLLHR</sequence>
<evidence type="ECO:0000256" key="1">
    <source>
        <dbReference type="SAM" id="Phobius"/>
    </source>
</evidence>
<dbReference type="EMBL" id="MTHB01000081">
    <property type="protein sequence ID" value="OXC78027.1"/>
    <property type="molecule type" value="Genomic_DNA"/>
</dbReference>
<dbReference type="OrthoDB" id="9132835at2"/>
<evidence type="ECO:0008006" key="4">
    <source>
        <dbReference type="Google" id="ProtNLM"/>
    </source>
</evidence>
<dbReference type="AlphaFoldDB" id="A0A226X4X0"/>
<keyword evidence="1" id="KW-1133">Transmembrane helix</keyword>
<name>A0A226X4X0_CABSO</name>
<feature type="transmembrane region" description="Helical" evidence="1">
    <location>
        <begin position="98"/>
        <end position="124"/>
    </location>
</feature>
<dbReference type="RefSeq" id="WP_089161020.1">
    <property type="nucleotide sequence ID" value="NZ_MTHB01000081.1"/>
</dbReference>
<comment type="caution">
    <text evidence="2">The sequence shown here is derived from an EMBL/GenBank/DDBJ whole genome shotgun (WGS) entry which is preliminary data.</text>
</comment>
<evidence type="ECO:0000313" key="3">
    <source>
        <dbReference type="Proteomes" id="UP000214720"/>
    </source>
</evidence>
<proteinExistence type="predicted"/>
<dbReference type="Proteomes" id="UP000214720">
    <property type="component" value="Unassembled WGS sequence"/>
</dbReference>
<keyword evidence="1" id="KW-0472">Membrane</keyword>
<accession>A0A226X4X0</accession>
<organism evidence="2 3">
    <name type="scientific">Caballeronia sordidicola</name>
    <name type="common">Burkholderia sordidicola</name>
    <dbReference type="NCBI Taxonomy" id="196367"/>
    <lineage>
        <taxon>Bacteria</taxon>
        <taxon>Pseudomonadati</taxon>
        <taxon>Pseudomonadota</taxon>
        <taxon>Betaproteobacteria</taxon>
        <taxon>Burkholderiales</taxon>
        <taxon>Burkholderiaceae</taxon>
        <taxon>Caballeronia</taxon>
    </lineage>
</organism>
<gene>
    <name evidence="2" type="ORF">BSU04_13960</name>
</gene>
<keyword evidence="1" id="KW-0812">Transmembrane</keyword>
<protein>
    <recommendedName>
        <fullName evidence="4">StbC</fullName>
    </recommendedName>
</protein>
<reference evidence="3" key="1">
    <citation type="submission" date="2017-01" db="EMBL/GenBank/DDBJ databases">
        <title>Genome Analysis of Deinococcus marmoris KOPRI26562.</title>
        <authorList>
            <person name="Kim J.H."/>
            <person name="Oh H.-M."/>
        </authorList>
    </citation>
    <scope>NUCLEOTIDE SEQUENCE [LARGE SCALE GENOMIC DNA]</scope>
    <source>
        <strain evidence="3">PAMC 26633</strain>
    </source>
</reference>
<evidence type="ECO:0000313" key="2">
    <source>
        <dbReference type="EMBL" id="OXC78027.1"/>
    </source>
</evidence>